<evidence type="ECO:0000256" key="7">
    <source>
        <dbReference type="ARBA" id="ARBA00022989"/>
    </source>
</evidence>
<organism evidence="11 12">
    <name type="scientific">Gossypium gossypioides</name>
    <name type="common">Mexican cotton</name>
    <name type="synonym">Selera gossypioides</name>
    <dbReference type="NCBI Taxonomy" id="34282"/>
    <lineage>
        <taxon>Eukaryota</taxon>
        <taxon>Viridiplantae</taxon>
        <taxon>Streptophyta</taxon>
        <taxon>Embryophyta</taxon>
        <taxon>Tracheophyta</taxon>
        <taxon>Spermatophyta</taxon>
        <taxon>Magnoliopsida</taxon>
        <taxon>eudicotyledons</taxon>
        <taxon>Gunneridae</taxon>
        <taxon>Pentapetalae</taxon>
        <taxon>rosids</taxon>
        <taxon>malvids</taxon>
        <taxon>Malvales</taxon>
        <taxon>Malvaceae</taxon>
        <taxon>Malvoideae</taxon>
        <taxon>Gossypium</taxon>
    </lineage>
</organism>
<feature type="transmembrane region" description="Helical" evidence="10">
    <location>
        <begin position="434"/>
        <end position="455"/>
    </location>
</feature>
<evidence type="ECO:0000256" key="1">
    <source>
        <dbReference type="ARBA" id="ARBA00004508"/>
    </source>
</evidence>
<keyword evidence="8 10" id="KW-0472">Membrane</keyword>
<feature type="transmembrane region" description="Helical" evidence="10">
    <location>
        <begin position="399"/>
        <end position="422"/>
    </location>
</feature>
<dbReference type="InterPro" id="IPR000109">
    <property type="entry name" value="POT_fam"/>
</dbReference>
<dbReference type="Pfam" id="PF00854">
    <property type="entry name" value="PTR2"/>
    <property type="match status" value="1"/>
</dbReference>
<dbReference type="Pfam" id="PF11891">
    <property type="entry name" value="RETICULATA-like"/>
    <property type="match status" value="1"/>
</dbReference>
<evidence type="ECO:0000256" key="6">
    <source>
        <dbReference type="ARBA" id="ARBA00022946"/>
    </source>
</evidence>
<dbReference type="SUPFAM" id="SSF103473">
    <property type="entry name" value="MFS general substrate transporter"/>
    <property type="match status" value="1"/>
</dbReference>
<keyword evidence="12" id="KW-1185">Reference proteome</keyword>
<feature type="transmembrane region" description="Helical" evidence="10">
    <location>
        <begin position="514"/>
        <end position="535"/>
    </location>
</feature>
<evidence type="ECO:0000313" key="11">
    <source>
        <dbReference type="EMBL" id="MBA0734801.1"/>
    </source>
</evidence>
<feature type="transmembrane region" description="Helical" evidence="10">
    <location>
        <begin position="745"/>
        <end position="766"/>
    </location>
</feature>
<dbReference type="OrthoDB" id="8904098at2759"/>
<dbReference type="EMBL" id="JABEZY010000002">
    <property type="protein sequence ID" value="MBA0734801.1"/>
    <property type="molecule type" value="Genomic_DNA"/>
</dbReference>
<keyword evidence="5 10" id="KW-0812">Transmembrane</keyword>
<evidence type="ECO:0000313" key="12">
    <source>
        <dbReference type="Proteomes" id="UP000593579"/>
    </source>
</evidence>
<keyword evidence="3" id="KW-0150">Chloroplast</keyword>
<dbReference type="GO" id="GO:0099402">
    <property type="term" value="P:plant organ development"/>
    <property type="evidence" value="ECO:0007669"/>
    <property type="project" value="TreeGrafter"/>
</dbReference>
<feature type="transmembrane region" description="Helical" evidence="10">
    <location>
        <begin position="262"/>
        <end position="282"/>
    </location>
</feature>
<comment type="caution">
    <text evidence="11">The sequence shown here is derived from an EMBL/GenBank/DDBJ whole genome shotgun (WGS) entry which is preliminary data.</text>
</comment>
<evidence type="ECO:0000256" key="10">
    <source>
        <dbReference type="SAM" id="Phobius"/>
    </source>
</evidence>
<dbReference type="Proteomes" id="UP000593579">
    <property type="component" value="Unassembled WGS sequence"/>
</dbReference>
<feature type="transmembrane region" description="Helical" evidence="10">
    <location>
        <begin position="187"/>
        <end position="212"/>
    </location>
</feature>
<comment type="similarity">
    <text evidence="2">Belongs to the RETICULATA family.</text>
</comment>
<feature type="transmembrane region" description="Helical" evidence="10">
    <location>
        <begin position="778"/>
        <end position="796"/>
    </location>
</feature>
<comment type="subcellular location">
    <subcellularLocation>
        <location evidence="1">Plastid</location>
        <location evidence="1">Chloroplast membrane</location>
        <topology evidence="1">Multi-pass membrane protein</topology>
    </subcellularLocation>
</comment>
<feature type="transmembrane region" description="Helical" evidence="10">
    <location>
        <begin position="668"/>
        <end position="687"/>
    </location>
</feature>
<feature type="transmembrane region" description="Helical" evidence="10">
    <location>
        <begin position="708"/>
        <end position="725"/>
    </location>
</feature>
<feature type="region of interest" description="Disordered" evidence="9">
    <location>
        <begin position="57"/>
        <end position="83"/>
    </location>
</feature>
<name>A0A7J9BEQ7_GOSGO</name>
<keyword evidence="4" id="KW-0934">Plastid</keyword>
<proteinExistence type="inferred from homology"/>
<evidence type="ECO:0000256" key="3">
    <source>
        <dbReference type="ARBA" id="ARBA00022528"/>
    </source>
</evidence>
<sequence length="874" mass="96737">MSSFGLSHLVNVKNDVVLRNLWSQDLSFFKNGDKRFVFSMKRRQRVVILSLAHRPEEEAEAEAQAGDGGGDGGDGEKGDPEEEEFGPLMKFEDVMKETNARGATLPSDMMEAAKTVGIRKLLLLRYLDLQGSSWPLGFAMRSWGMLRNRMLADPSFLFKIGTEIVIDSCCATFAEVQKRGKDFWAEFELYVADLLVGVVVNIALVGMLAPYARIGQPSISKGFLGGIQNAYNALPSSVFEAERPGCRFTVNQRLGTYFYKGVLYGTVGFACGIIGQGIANLIMTAKRSMKKSEEDIPVPPLIKSAALWGVFLAVSSNTRYQIINGLERLVEASPLAKQVPPVAMAFTVGVRFANNIYGGMQFVDWARLSANETFEKLASMSLVANMTVYLKTKYNMEGVLLVNVINIWSGTSSFMPIGGALISDMFLGRYLMLLYGSISSLLLSILYAGLTLMAIGAAGIRPCNIAFGADQFNTTTKEGRSKLESFFNWWYFSFTFALVIALTAVVYIQTNISWVIGFAIPTTCLLVSIVIFVIGHHAYIIMKPQGSVFVDLVKVITAAARKHRLDCSRCSFYDPDFHPRTKQIRCLEKAAAIADQNELDEDGKPKNGWRLCSIQQVENLKLLLGMMPVCLAGIGCFMTMDQQTTIGILQAIQSNKVLRSGFKIPPGWMGLSPMIALSIWISTYEILWVLQTKRLTGKAKRLTMTQRINIGLISAMACSIVASFIEKKRRTAALKHGSFKSPMCILMLLPQFALSGLVEAFAAVAIMEYLTTQLPESMRTVAGAIFFISLSMASYLNSMLVNIVHKTTKKGGKTSWLGGHNLNNDKLENFYYLAASIEALNFLYLNLYARRFIATSCTINKESKEDQHNNEDQI</sequence>
<dbReference type="InterPro" id="IPR036259">
    <property type="entry name" value="MFS_trans_sf"/>
</dbReference>
<dbReference type="PANTHER" id="PTHR31038:SF10">
    <property type="entry name" value="OS04G0524400 PROTEIN"/>
    <property type="match status" value="1"/>
</dbReference>
<dbReference type="Gene3D" id="1.20.1250.20">
    <property type="entry name" value="MFS general substrate transporter like domains"/>
    <property type="match status" value="1"/>
</dbReference>
<dbReference type="InterPro" id="IPR021825">
    <property type="entry name" value="RETICULATA-related"/>
</dbReference>
<keyword evidence="7 10" id="KW-1133">Transmembrane helix</keyword>
<dbReference type="GO" id="GO:0022857">
    <property type="term" value="F:transmembrane transporter activity"/>
    <property type="evidence" value="ECO:0007669"/>
    <property type="project" value="InterPro"/>
</dbReference>
<keyword evidence="6" id="KW-0809">Transit peptide</keyword>
<reference evidence="11 12" key="1">
    <citation type="journal article" date="2019" name="Genome Biol. Evol.">
        <title>Insights into the evolution of the New World diploid cottons (Gossypium, subgenus Houzingenia) based on genome sequencing.</title>
        <authorList>
            <person name="Grover C.E."/>
            <person name="Arick M.A. 2nd"/>
            <person name="Thrash A."/>
            <person name="Conover J.L."/>
            <person name="Sanders W.S."/>
            <person name="Peterson D.G."/>
            <person name="Frelichowski J.E."/>
            <person name="Scheffler J.A."/>
            <person name="Scheffler B.E."/>
            <person name="Wendel J.F."/>
        </authorList>
    </citation>
    <scope>NUCLEOTIDE SEQUENCE [LARGE SCALE GENOMIC DNA]</scope>
    <source>
        <strain evidence="11">5</strain>
        <tissue evidence="11">Leaf</tissue>
    </source>
</reference>
<evidence type="ECO:0000256" key="4">
    <source>
        <dbReference type="ARBA" id="ARBA00022640"/>
    </source>
</evidence>
<gene>
    <name evidence="11" type="ORF">Gogos_018692</name>
</gene>
<protein>
    <submittedName>
        <fullName evidence="11">Uncharacterized protein</fullName>
    </submittedName>
</protein>
<dbReference type="PANTHER" id="PTHR31038">
    <property type="entry name" value="EXPRESSED PROTEIN-RELATED"/>
    <property type="match status" value="1"/>
</dbReference>
<evidence type="ECO:0000256" key="9">
    <source>
        <dbReference type="SAM" id="MobiDB-lite"/>
    </source>
</evidence>
<accession>A0A7J9BEQ7</accession>
<dbReference type="AlphaFoldDB" id="A0A7J9BEQ7"/>
<evidence type="ECO:0000256" key="8">
    <source>
        <dbReference type="ARBA" id="ARBA00023136"/>
    </source>
</evidence>
<evidence type="ECO:0000256" key="5">
    <source>
        <dbReference type="ARBA" id="ARBA00022692"/>
    </source>
</evidence>
<feature type="transmembrane region" description="Helical" evidence="10">
    <location>
        <begin position="489"/>
        <end position="508"/>
    </location>
</feature>
<dbReference type="GO" id="GO:0009706">
    <property type="term" value="C:chloroplast inner membrane"/>
    <property type="evidence" value="ECO:0007669"/>
    <property type="project" value="TreeGrafter"/>
</dbReference>
<evidence type="ECO:0000256" key="2">
    <source>
        <dbReference type="ARBA" id="ARBA00010793"/>
    </source>
</evidence>